<organism evidence="1 2">
    <name type="scientific">Bradyrhizobium stylosanthis</name>
    <dbReference type="NCBI Taxonomy" id="1803665"/>
    <lineage>
        <taxon>Bacteria</taxon>
        <taxon>Pseudomonadati</taxon>
        <taxon>Pseudomonadota</taxon>
        <taxon>Alphaproteobacteria</taxon>
        <taxon>Hyphomicrobiales</taxon>
        <taxon>Nitrobacteraceae</taxon>
        <taxon>Bradyrhizobium</taxon>
    </lineage>
</organism>
<dbReference type="Gene3D" id="3.40.630.30">
    <property type="match status" value="1"/>
</dbReference>
<dbReference type="Proteomes" id="UP000319949">
    <property type="component" value="Unassembled WGS sequence"/>
</dbReference>
<accession>A0A560EBZ4</accession>
<sequence length="333" mass="37524">MAKAGASAFGGPHSETREAVFRKHNAETLDQTRPTISTGKTSVIHTKVRCREITESDVEKIADLLTRGFVGRSREYWMQGLRRQAFRPVPEGYPRFGYMLDNDGEPVGVLLLIYTTRKHGEETAIQCNLSSWYVDPAYRNYAPFLTKVAQRHKDVTYLNISPAPWTWPIIEAQGFRNYCRGIFFSVPALARAPRWSKIEVISQHAKTIDGLSPDETEILTRHARYNCLSVVCRTPKGTFPFILQPVRIRRGFIAPPAMKLIYCRSAAEYAECAGRIGRLLLRLGKIALAVDANGPIPGLAGIYTERRGRKYFKGPHRPQLGDLTDTELVLYGP</sequence>
<evidence type="ECO:0000313" key="1">
    <source>
        <dbReference type="EMBL" id="TWB06870.1"/>
    </source>
</evidence>
<dbReference type="SUPFAM" id="SSF55729">
    <property type="entry name" value="Acyl-CoA N-acyltransferases (Nat)"/>
    <property type="match status" value="1"/>
</dbReference>
<reference evidence="1 2" key="1">
    <citation type="submission" date="2019-06" db="EMBL/GenBank/DDBJ databases">
        <title>Genomic Encyclopedia of Type Strains, Phase IV (KMG-V): Genome sequencing to study the core and pangenomes of soil and plant-associated prokaryotes.</title>
        <authorList>
            <person name="Whitman W."/>
        </authorList>
    </citation>
    <scope>NUCLEOTIDE SEQUENCE [LARGE SCALE GENOMIC DNA]</scope>
    <source>
        <strain evidence="1 2">BR 510</strain>
    </source>
</reference>
<name>A0A560EBZ4_9BRAD</name>
<dbReference type="STRING" id="1803665.GCA_001641335_03358"/>
<protein>
    <recommendedName>
        <fullName evidence="3">Acyl-CoA acyltransferase</fullName>
    </recommendedName>
</protein>
<evidence type="ECO:0000313" key="2">
    <source>
        <dbReference type="Proteomes" id="UP000319949"/>
    </source>
</evidence>
<dbReference type="AlphaFoldDB" id="A0A560EBZ4"/>
<dbReference type="InterPro" id="IPR016181">
    <property type="entry name" value="Acyl_CoA_acyltransferase"/>
</dbReference>
<dbReference type="EMBL" id="VITK01000001">
    <property type="protein sequence ID" value="TWB06870.1"/>
    <property type="molecule type" value="Genomic_DNA"/>
</dbReference>
<evidence type="ECO:0008006" key="3">
    <source>
        <dbReference type="Google" id="ProtNLM"/>
    </source>
</evidence>
<keyword evidence="2" id="KW-1185">Reference proteome</keyword>
<proteinExistence type="predicted"/>
<comment type="caution">
    <text evidence="1">The sequence shown here is derived from an EMBL/GenBank/DDBJ whole genome shotgun (WGS) entry which is preliminary data.</text>
</comment>
<gene>
    <name evidence="1" type="ORF">FBZ96_101685</name>
</gene>